<comment type="caution">
    <text evidence="2">The sequence shown here is derived from an EMBL/GenBank/DDBJ whole genome shotgun (WGS) entry which is preliminary data.</text>
</comment>
<evidence type="ECO:0000256" key="1">
    <source>
        <dbReference type="SAM" id="MobiDB-lite"/>
    </source>
</evidence>
<proteinExistence type="predicted"/>
<feature type="region of interest" description="Disordered" evidence="1">
    <location>
        <begin position="1"/>
        <end position="27"/>
    </location>
</feature>
<dbReference type="Proteomes" id="UP000193642">
    <property type="component" value="Unassembled WGS sequence"/>
</dbReference>
<dbReference type="AlphaFoldDB" id="A0A1Y2B898"/>
<gene>
    <name evidence="2" type="ORF">BCR33DRAFT_724192</name>
</gene>
<feature type="region of interest" description="Disordered" evidence="1">
    <location>
        <begin position="86"/>
        <end position="106"/>
    </location>
</feature>
<sequence length="106" mass="11809">MGKVERKYKNTSSGPSPANKRQEMGSIQRNDILQIIAHVISSTESHGKTKTIVVHTSCEKLKGRRGGDKRKGEGITYDAHASQCLHEGDGRLGYPVRHPQRRHSHV</sequence>
<evidence type="ECO:0000313" key="3">
    <source>
        <dbReference type="Proteomes" id="UP000193642"/>
    </source>
</evidence>
<accession>A0A1Y2B898</accession>
<reference evidence="2 3" key="1">
    <citation type="submission" date="2016-07" db="EMBL/GenBank/DDBJ databases">
        <title>Pervasive Adenine N6-methylation of Active Genes in Fungi.</title>
        <authorList>
            <consortium name="DOE Joint Genome Institute"/>
            <person name="Mondo S.J."/>
            <person name="Dannebaum R.O."/>
            <person name="Kuo R.C."/>
            <person name="Labutti K."/>
            <person name="Haridas S."/>
            <person name="Kuo A."/>
            <person name="Salamov A."/>
            <person name="Ahrendt S.R."/>
            <person name="Lipzen A."/>
            <person name="Sullivan W."/>
            <person name="Andreopoulos W.B."/>
            <person name="Clum A."/>
            <person name="Lindquist E."/>
            <person name="Daum C."/>
            <person name="Ramamoorthy G.K."/>
            <person name="Gryganskyi A."/>
            <person name="Culley D."/>
            <person name="Magnuson J.K."/>
            <person name="James T.Y."/>
            <person name="O'Malley M.A."/>
            <person name="Stajich J.E."/>
            <person name="Spatafora J.W."/>
            <person name="Visel A."/>
            <person name="Grigoriev I.V."/>
        </authorList>
    </citation>
    <scope>NUCLEOTIDE SEQUENCE [LARGE SCALE GENOMIC DNA]</scope>
    <source>
        <strain evidence="2 3">JEL800</strain>
    </source>
</reference>
<keyword evidence="3" id="KW-1185">Reference proteome</keyword>
<dbReference type="EMBL" id="MCGO01000080">
    <property type="protein sequence ID" value="ORY30974.1"/>
    <property type="molecule type" value="Genomic_DNA"/>
</dbReference>
<evidence type="ECO:0000313" key="2">
    <source>
        <dbReference type="EMBL" id="ORY30974.1"/>
    </source>
</evidence>
<protein>
    <submittedName>
        <fullName evidence="2">Uncharacterized protein</fullName>
    </submittedName>
</protein>
<name>A0A1Y2B898_9FUNG</name>
<organism evidence="2 3">
    <name type="scientific">Rhizoclosmatium globosum</name>
    <dbReference type="NCBI Taxonomy" id="329046"/>
    <lineage>
        <taxon>Eukaryota</taxon>
        <taxon>Fungi</taxon>
        <taxon>Fungi incertae sedis</taxon>
        <taxon>Chytridiomycota</taxon>
        <taxon>Chytridiomycota incertae sedis</taxon>
        <taxon>Chytridiomycetes</taxon>
        <taxon>Chytridiales</taxon>
        <taxon>Chytriomycetaceae</taxon>
        <taxon>Rhizoclosmatium</taxon>
    </lineage>
</organism>